<dbReference type="InterPro" id="IPR025703">
    <property type="entry name" value="Bifunct_PutA"/>
</dbReference>
<dbReference type="Gene3D" id="3.20.20.220">
    <property type="match status" value="1"/>
</dbReference>
<dbReference type="Gene3D" id="3.40.605.10">
    <property type="entry name" value="Aldehyde Dehydrogenase, Chain A, domain 1"/>
    <property type="match status" value="1"/>
</dbReference>
<comment type="pathway">
    <text evidence="1">Amino-acid degradation; L-proline degradation into L-glutamate; L-glutamate from L-proline: step 2/2.</text>
</comment>
<dbReference type="InterPro" id="IPR029510">
    <property type="entry name" value="Ald_DH_CS_GLU"/>
</dbReference>
<dbReference type="PIRSF" id="PIRSF000197">
    <property type="entry name" value="Bifunct_PutA"/>
    <property type="match status" value="1"/>
</dbReference>
<dbReference type="GO" id="GO:0004657">
    <property type="term" value="F:proline dehydrogenase activity"/>
    <property type="evidence" value="ECO:0007669"/>
    <property type="project" value="InterPro"/>
</dbReference>
<keyword evidence="3" id="KW-0560">Oxidoreductase</keyword>
<dbReference type="AlphaFoldDB" id="A0A381UEN4"/>
<dbReference type="EC" id="1.2.1.88" evidence="2"/>
<dbReference type="GO" id="GO:0010133">
    <property type="term" value="P:L-proline catabolic process to L-glutamate"/>
    <property type="evidence" value="ECO:0007669"/>
    <property type="project" value="InterPro"/>
</dbReference>
<dbReference type="SUPFAM" id="SSF51730">
    <property type="entry name" value="FAD-linked oxidoreductase"/>
    <property type="match status" value="1"/>
</dbReference>
<sequence length="1122" mass="121950">MLTSHPPVGATGTEDRPTPVVDSPGPLAPAVDPETLASDAVAVVARWLTTAHGDETSTERRLADRMRGIIDDPTGVGFTMRFVDRVARHRSNTLAAEQLARLVADGDLPGFLGRVDRLLLRLGARLAPSLPQLVMPLARRRLRGLVGHLVVDAAPGSVHAHLARRRLEGYTLNVNLLGEAVLGEAEASRRFERTLALVEDPEVDYVSVKVSAIASQLNLWAFDHTLTRVKDRLRILYQRAAVAPAPTGRPTFVNLDMEEHRDLDLTLRAFTELLDEPDLRDVDAGIVLQAYLPDAFGALQRITAWAGPRKDAGGGEVKVRLVKGANLAMERVDAALHGWVQAPYDTKAEVDANYKRCVDWALRPVHTRAVRIGLASHNLFDVAWAHLLAEARGVADRVEFEMLQGMVPAQARTVLDDTGELLLYTPIVGRRDFDVAVSYLFRRLEENSSDQNFLRHLFSLRPGTPEFDEQARLFRAAVAGRWDLADLPRRETERPPSGDGLFRNHPDTDPTLPATRAWVASVSARPFEPAHTPVTTTVEALDAEVAMARRAQESWGSRSAVERCDVLRRVADELVARHDDLMVAMTHEASKTWAEADPEVGEAVDFARWYAERASELERVEGAAFTPLGVVAVVSPWNFPVAIPTGGTLAALAAGNAVVFKPAPETPRCAEIVAEACWTAGVPTEVLRFVRTPDDEVGRRLVTTVDGVILTGSHETANLFRCWDPNLRLFAETSGKNALVVTPQADLDLAAADLVQSAFGHQGQKCSAASLGVLVGPVATDERFLRQVVDAAASLRVGSTDDPATTFGPLIGPAGGRLLDALTTLAPGEEWLLEPRCLDDEGRVWTPGIKTGVRPDSQFHRTEVFGPVLGLMAVDTLDEALAVQNGVDYGLTGGIHSLDPAEVDRWLDHVQVGNAYVNRPITGAIVQRQPFGGWKRSSVGTGAKAGGPDYLLQLGTWTATRPLDEADFNEVLVADDAWWANRYGVEHDPSGLFCEANVLHYRPHPDLVVRVGAGATPVDLERVLAASARCGVEPRVSRATEEDDTAFAATLSAHRFGRIRAVGFVSETVRRAAIAAEVDLVDEAVTASGRLELRHYVREQAVSRTLHRFGNLIGAQGTDSIN</sequence>
<dbReference type="InterPro" id="IPR016163">
    <property type="entry name" value="Ald_DH_C"/>
</dbReference>
<proteinExistence type="predicted"/>
<evidence type="ECO:0000259" key="7">
    <source>
        <dbReference type="Pfam" id="PF00171"/>
    </source>
</evidence>
<keyword evidence="4" id="KW-0520">NAD</keyword>
<dbReference type="InterPro" id="IPR050485">
    <property type="entry name" value="Proline_metab_enzyme"/>
</dbReference>
<evidence type="ECO:0000256" key="1">
    <source>
        <dbReference type="ARBA" id="ARBA00004786"/>
    </source>
</evidence>
<accession>A0A381UEN4</accession>
<dbReference type="InterPro" id="IPR029041">
    <property type="entry name" value="FAD-linked_oxidoreductase-like"/>
</dbReference>
<dbReference type="Pfam" id="PF00171">
    <property type="entry name" value="Aldedh"/>
    <property type="match status" value="1"/>
</dbReference>
<dbReference type="Pfam" id="PF01619">
    <property type="entry name" value="Pro_dh"/>
    <property type="match status" value="1"/>
</dbReference>
<organism evidence="9">
    <name type="scientific">marine metagenome</name>
    <dbReference type="NCBI Taxonomy" id="408172"/>
    <lineage>
        <taxon>unclassified sequences</taxon>
        <taxon>metagenomes</taxon>
        <taxon>ecological metagenomes</taxon>
    </lineage>
</organism>
<gene>
    <name evidence="9" type="ORF">METZ01_LOCUS79453</name>
</gene>
<dbReference type="PANTHER" id="PTHR42862">
    <property type="entry name" value="DELTA-1-PYRROLINE-5-CARBOXYLATE DEHYDROGENASE 1, ISOFORM A-RELATED"/>
    <property type="match status" value="1"/>
</dbReference>
<dbReference type="Gene3D" id="3.40.309.10">
    <property type="entry name" value="Aldehyde Dehydrogenase, Chain A, domain 2"/>
    <property type="match status" value="1"/>
</dbReference>
<reference evidence="9" key="1">
    <citation type="submission" date="2018-05" db="EMBL/GenBank/DDBJ databases">
        <authorList>
            <person name="Lanie J.A."/>
            <person name="Ng W.-L."/>
            <person name="Kazmierczak K.M."/>
            <person name="Andrzejewski T.M."/>
            <person name="Davidsen T.M."/>
            <person name="Wayne K.J."/>
            <person name="Tettelin H."/>
            <person name="Glass J.I."/>
            <person name="Rusch D."/>
            <person name="Podicherti R."/>
            <person name="Tsui H.-C.T."/>
            <person name="Winkler M.E."/>
        </authorList>
    </citation>
    <scope>NUCLEOTIDE SEQUENCE</scope>
</reference>
<evidence type="ECO:0000256" key="6">
    <source>
        <dbReference type="SAM" id="MobiDB-lite"/>
    </source>
</evidence>
<dbReference type="SUPFAM" id="SSF53720">
    <property type="entry name" value="ALDH-like"/>
    <property type="match status" value="1"/>
</dbReference>
<dbReference type="InterPro" id="IPR002872">
    <property type="entry name" value="Proline_DH_dom"/>
</dbReference>
<feature type="region of interest" description="Disordered" evidence="6">
    <location>
        <begin position="487"/>
        <end position="510"/>
    </location>
</feature>
<dbReference type="PANTHER" id="PTHR42862:SF1">
    <property type="entry name" value="DELTA-1-PYRROLINE-5-CARBOXYLATE DEHYDROGENASE 2, ISOFORM A-RELATED"/>
    <property type="match status" value="1"/>
</dbReference>
<dbReference type="InterPro" id="IPR015590">
    <property type="entry name" value="Aldehyde_DH_dom"/>
</dbReference>
<protein>
    <recommendedName>
        <fullName evidence="2">L-glutamate gamma-semialdehyde dehydrogenase</fullName>
        <ecNumber evidence="2">1.2.1.88</ecNumber>
    </recommendedName>
</protein>
<dbReference type="InterPro" id="IPR016161">
    <property type="entry name" value="Ald_DH/histidinol_DH"/>
</dbReference>
<comment type="catalytic activity">
    <reaction evidence="5">
        <text>L-glutamate 5-semialdehyde + NAD(+) + H2O = L-glutamate + NADH + 2 H(+)</text>
        <dbReference type="Rhea" id="RHEA:30235"/>
        <dbReference type="ChEBI" id="CHEBI:15377"/>
        <dbReference type="ChEBI" id="CHEBI:15378"/>
        <dbReference type="ChEBI" id="CHEBI:29985"/>
        <dbReference type="ChEBI" id="CHEBI:57540"/>
        <dbReference type="ChEBI" id="CHEBI:57945"/>
        <dbReference type="ChEBI" id="CHEBI:58066"/>
        <dbReference type="EC" id="1.2.1.88"/>
    </reaction>
</comment>
<feature type="domain" description="Aldehyde dehydrogenase" evidence="7">
    <location>
        <begin position="536"/>
        <end position="950"/>
    </location>
</feature>
<dbReference type="GO" id="GO:0003700">
    <property type="term" value="F:DNA-binding transcription factor activity"/>
    <property type="evidence" value="ECO:0007669"/>
    <property type="project" value="InterPro"/>
</dbReference>
<evidence type="ECO:0000256" key="2">
    <source>
        <dbReference type="ARBA" id="ARBA00012884"/>
    </source>
</evidence>
<evidence type="ECO:0000313" key="9">
    <source>
        <dbReference type="EMBL" id="SVA26599.1"/>
    </source>
</evidence>
<evidence type="ECO:0000256" key="3">
    <source>
        <dbReference type="ARBA" id="ARBA00023002"/>
    </source>
</evidence>
<dbReference type="PROSITE" id="PS00687">
    <property type="entry name" value="ALDEHYDE_DEHYDR_GLU"/>
    <property type="match status" value="1"/>
</dbReference>
<feature type="domain" description="Proline dehydrogenase" evidence="8">
    <location>
        <begin position="161"/>
        <end position="456"/>
    </location>
</feature>
<feature type="compositionally biased region" description="Basic and acidic residues" evidence="6">
    <location>
        <begin position="487"/>
        <end position="508"/>
    </location>
</feature>
<feature type="region of interest" description="Disordered" evidence="6">
    <location>
        <begin position="1"/>
        <end position="32"/>
    </location>
</feature>
<dbReference type="PROSITE" id="PS00070">
    <property type="entry name" value="ALDEHYDE_DEHYDR_CYS"/>
    <property type="match status" value="1"/>
</dbReference>
<evidence type="ECO:0000256" key="4">
    <source>
        <dbReference type="ARBA" id="ARBA00023027"/>
    </source>
</evidence>
<evidence type="ECO:0000259" key="8">
    <source>
        <dbReference type="Pfam" id="PF01619"/>
    </source>
</evidence>
<evidence type="ECO:0000256" key="5">
    <source>
        <dbReference type="ARBA" id="ARBA00048142"/>
    </source>
</evidence>
<name>A0A381UEN4_9ZZZZ</name>
<dbReference type="GO" id="GO:0009898">
    <property type="term" value="C:cytoplasmic side of plasma membrane"/>
    <property type="evidence" value="ECO:0007669"/>
    <property type="project" value="TreeGrafter"/>
</dbReference>
<dbReference type="EMBL" id="UINC01006282">
    <property type="protein sequence ID" value="SVA26599.1"/>
    <property type="molecule type" value="Genomic_DNA"/>
</dbReference>
<dbReference type="InterPro" id="IPR016160">
    <property type="entry name" value="Ald_DH_CS_CYS"/>
</dbReference>
<dbReference type="GO" id="GO:0003842">
    <property type="term" value="F:L-glutamate gamma-semialdehyde dehydrogenase activity"/>
    <property type="evidence" value="ECO:0007669"/>
    <property type="project" value="UniProtKB-EC"/>
</dbReference>
<dbReference type="InterPro" id="IPR016162">
    <property type="entry name" value="Ald_DH_N"/>
</dbReference>